<reference evidence="1 2" key="1">
    <citation type="submission" date="2022-05" db="EMBL/GenBank/DDBJ databases">
        <title>Diverse viruses of marine archaea discovered using metagenomics.</title>
        <authorList>
            <person name="Zhou Y."/>
        </authorList>
    </citation>
    <scope>NUCLEOTIDE SEQUENCE [LARGE SCALE GENOMIC DNA]</scope>
    <source>
        <strain evidence="1">YSH_174770</strain>
    </source>
</reference>
<dbReference type="Proteomes" id="UP001157003">
    <property type="component" value="Segment"/>
</dbReference>
<name>A0A976YF37_9CAUD</name>
<accession>A0A976YF37</accession>
<protein>
    <submittedName>
        <fullName evidence="1">HTH-type transcriptional regulator</fullName>
    </submittedName>
</protein>
<evidence type="ECO:0000313" key="1">
    <source>
        <dbReference type="EMBL" id="UVF62381.1"/>
    </source>
</evidence>
<evidence type="ECO:0000313" key="2">
    <source>
        <dbReference type="Proteomes" id="UP001157003"/>
    </source>
</evidence>
<keyword evidence="2" id="KW-1185">Reference proteome</keyword>
<sequence>MTKILCCNKFTTRLAQREEAELAGINHSAIGARA</sequence>
<dbReference type="EMBL" id="ON649700">
    <property type="protein sequence ID" value="UVF62381.1"/>
    <property type="molecule type" value="Genomic_DNA"/>
</dbReference>
<proteinExistence type="predicted"/>
<organism evidence="1 2">
    <name type="scientific">Nitrososphaeria virus YSH_174770</name>
    <dbReference type="NCBI Taxonomy" id="3071322"/>
    <lineage>
        <taxon>Viruses</taxon>
        <taxon>Duplodnaviria</taxon>
        <taxon>Heunggongvirae</taxon>
        <taxon>Uroviricota</taxon>
        <taxon>Caudoviricetes</taxon>
        <taxon>Juravirales</taxon>
        <taxon>Yangangviridae</taxon>
        <taxon>Senitvirus</taxon>
        <taxon>Senitvirus yangshanense</taxon>
    </lineage>
</organism>